<gene>
    <name evidence="2" type="ORF">VKT23_015370</name>
</gene>
<keyword evidence="3" id="KW-1185">Reference proteome</keyword>
<protein>
    <submittedName>
        <fullName evidence="2">Uncharacterized protein</fullName>
    </submittedName>
</protein>
<feature type="transmembrane region" description="Helical" evidence="1">
    <location>
        <begin position="162"/>
        <end position="188"/>
    </location>
</feature>
<dbReference type="Proteomes" id="UP001498398">
    <property type="component" value="Unassembled WGS sequence"/>
</dbReference>
<reference evidence="2 3" key="1">
    <citation type="submission" date="2024-01" db="EMBL/GenBank/DDBJ databases">
        <title>A draft genome for the cacao thread blight pathogen Marasmiellus scandens.</title>
        <authorList>
            <person name="Baruah I.K."/>
            <person name="Leung J."/>
            <person name="Bukari Y."/>
            <person name="Amoako-Attah I."/>
            <person name="Meinhardt L.W."/>
            <person name="Bailey B.A."/>
            <person name="Cohen S.P."/>
        </authorList>
    </citation>
    <scope>NUCLEOTIDE SEQUENCE [LARGE SCALE GENOMIC DNA]</scope>
    <source>
        <strain evidence="2 3">GH-19</strain>
    </source>
</reference>
<keyword evidence="1" id="KW-0812">Transmembrane</keyword>
<proteinExistence type="predicted"/>
<sequence>MTLDWTVMDEANSSCSKENLTSCSDVGIFFDNNLLRMDQGFDSGPILNNRPTQPIFILNATAKAVVDVMANTPTFRTSLALFSPIQTPSSLIYYPFDRYTAELLIFAQDMSTNETVGITLSETRGIAVGFKTSAAPRTDINIPPGIIDIIVTLERGNLVKTYGIVSAIAIWLVTLILLLVMITSVFFGFRQKGEVLVVPVATLFAFVTLRQSMPGAPDGFGDLVGILPCLALLALSAAFTLGAFVLTDPTDEDLPMTWDAICMLNMIL</sequence>
<dbReference type="EMBL" id="JBANRG010000051">
    <property type="protein sequence ID" value="KAK7444355.1"/>
    <property type="molecule type" value="Genomic_DNA"/>
</dbReference>
<keyword evidence="1" id="KW-0472">Membrane</keyword>
<evidence type="ECO:0000313" key="3">
    <source>
        <dbReference type="Proteomes" id="UP001498398"/>
    </source>
</evidence>
<organism evidence="2 3">
    <name type="scientific">Marasmiellus scandens</name>
    <dbReference type="NCBI Taxonomy" id="2682957"/>
    <lineage>
        <taxon>Eukaryota</taxon>
        <taxon>Fungi</taxon>
        <taxon>Dikarya</taxon>
        <taxon>Basidiomycota</taxon>
        <taxon>Agaricomycotina</taxon>
        <taxon>Agaricomycetes</taxon>
        <taxon>Agaricomycetidae</taxon>
        <taxon>Agaricales</taxon>
        <taxon>Marasmiineae</taxon>
        <taxon>Omphalotaceae</taxon>
        <taxon>Marasmiellus</taxon>
    </lineage>
</organism>
<keyword evidence="1" id="KW-1133">Transmembrane helix</keyword>
<feature type="transmembrane region" description="Helical" evidence="1">
    <location>
        <begin position="195"/>
        <end position="213"/>
    </location>
</feature>
<accession>A0ABR1IYD1</accession>
<evidence type="ECO:0000313" key="2">
    <source>
        <dbReference type="EMBL" id="KAK7444355.1"/>
    </source>
</evidence>
<comment type="caution">
    <text evidence="2">The sequence shown here is derived from an EMBL/GenBank/DDBJ whole genome shotgun (WGS) entry which is preliminary data.</text>
</comment>
<dbReference type="InterPro" id="IPR027948">
    <property type="entry name" value="DUF4436"/>
</dbReference>
<dbReference type="Pfam" id="PF14494">
    <property type="entry name" value="DUF4436"/>
    <property type="match status" value="1"/>
</dbReference>
<name>A0ABR1IYD1_9AGAR</name>
<feature type="transmembrane region" description="Helical" evidence="1">
    <location>
        <begin position="225"/>
        <end position="246"/>
    </location>
</feature>
<evidence type="ECO:0000256" key="1">
    <source>
        <dbReference type="SAM" id="Phobius"/>
    </source>
</evidence>